<dbReference type="Proteomes" id="UP000680304">
    <property type="component" value="Unassembled WGS sequence"/>
</dbReference>
<keyword evidence="6" id="KW-0256">Endoplasmic reticulum</keyword>
<feature type="transmembrane region" description="Helical" evidence="14">
    <location>
        <begin position="88"/>
        <end position="105"/>
    </location>
</feature>
<keyword evidence="13" id="KW-0275">Fatty acid biosynthesis</keyword>
<keyword evidence="17" id="KW-1185">Reference proteome</keyword>
<keyword evidence="7" id="KW-0276">Fatty acid metabolism</keyword>
<accession>A0ABQ4NAR5</accession>
<dbReference type="RefSeq" id="WP_213529551.1">
    <property type="nucleotide sequence ID" value="NZ_BOVJ01000119.1"/>
</dbReference>
<dbReference type="InterPro" id="IPR014430">
    <property type="entry name" value="Scs7"/>
</dbReference>
<evidence type="ECO:0000256" key="7">
    <source>
        <dbReference type="ARBA" id="ARBA00022832"/>
    </source>
</evidence>
<keyword evidence="4 14" id="KW-0812">Transmembrane</keyword>
<reference evidence="16 17" key="1">
    <citation type="submission" date="2021-04" db="EMBL/GenBank/DDBJ databases">
        <title>Draft genome sequence of Paenibacillus cisolokensis, LC2-13A.</title>
        <authorList>
            <person name="Uke A."/>
            <person name="Chhe C."/>
            <person name="Baramee S."/>
            <person name="Kosugi A."/>
        </authorList>
    </citation>
    <scope>NUCLEOTIDE SEQUENCE [LARGE SCALE GENOMIC DNA]</scope>
    <source>
        <strain evidence="16 17">LC2-13A</strain>
    </source>
</reference>
<evidence type="ECO:0000256" key="11">
    <source>
        <dbReference type="ARBA" id="ARBA00023098"/>
    </source>
</evidence>
<keyword evidence="12 14" id="KW-0472">Membrane</keyword>
<evidence type="ECO:0000256" key="6">
    <source>
        <dbReference type="ARBA" id="ARBA00022824"/>
    </source>
</evidence>
<keyword evidence="5" id="KW-0479">Metal-binding</keyword>
<feature type="transmembrane region" description="Helical" evidence="14">
    <location>
        <begin position="6"/>
        <end position="31"/>
    </location>
</feature>
<evidence type="ECO:0000256" key="8">
    <source>
        <dbReference type="ARBA" id="ARBA00022833"/>
    </source>
</evidence>
<dbReference type="EMBL" id="BOVJ01000119">
    <property type="protein sequence ID" value="GIQ65058.1"/>
    <property type="molecule type" value="Genomic_DNA"/>
</dbReference>
<dbReference type="InterPro" id="IPR006694">
    <property type="entry name" value="Fatty_acid_hydroxylase"/>
</dbReference>
<feature type="domain" description="Fatty acid hydroxylase" evidence="15">
    <location>
        <begin position="18"/>
        <end position="155"/>
    </location>
</feature>
<keyword evidence="9 14" id="KW-1133">Transmembrane helix</keyword>
<comment type="caution">
    <text evidence="16">The sequence shown here is derived from an EMBL/GenBank/DDBJ whole genome shotgun (WGS) entry which is preliminary data.</text>
</comment>
<comment type="subcellular location">
    <subcellularLocation>
        <location evidence="2">Endoplasmic reticulum membrane</location>
        <topology evidence="2">Multi-pass membrane protein</topology>
    </subcellularLocation>
</comment>
<dbReference type="PANTHER" id="PTHR12863:SF1">
    <property type="entry name" value="FATTY ACID 2-HYDROXYLASE"/>
    <property type="match status" value="1"/>
</dbReference>
<keyword evidence="11" id="KW-0443">Lipid metabolism</keyword>
<evidence type="ECO:0000256" key="5">
    <source>
        <dbReference type="ARBA" id="ARBA00022723"/>
    </source>
</evidence>
<sequence>MTLTCLYFDGFVTILALALGALVYAVAEYVVHRYVLHEFPRLMPTLYRGHVEHHKHPQELKYLFSPVHYDVLIYAVYIPLVWLMFRQFSVVVAVVTGTLLFQLYYQWMHYAAHRPVVPRTAWGRWMKKKHLLHHFKDEYAWYGVSHPVLDYVMGTDKEQDRAARKAGTEAGSSSTVHDVK</sequence>
<evidence type="ECO:0000259" key="15">
    <source>
        <dbReference type="Pfam" id="PF04116"/>
    </source>
</evidence>
<dbReference type="PANTHER" id="PTHR12863">
    <property type="entry name" value="FATTY ACID HYDROXYLASE"/>
    <property type="match status" value="1"/>
</dbReference>
<evidence type="ECO:0000256" key="12">
    <source>
        <dbReference type="ARBA" id="ARBA00023136"/>
    </source>
</evidence>
<evidence type="ECO:0000256" key="14">
    <source>
        <dbReference type="SAM" id="Phobius"/>
    </source>
</evidence>
<proteinExistence type="predicted"/>
<name>A0ABQ4NAR5_9BACL</name>
<evidence type="ECO:0000256" key="1">
    <source>
        <dbReference type="ARBA" id="ARBA00001947"/>
    </source>
</evidence>
<gene>
    <name evidence="16" type="ORF">PACILC2_36260</name>
</gene>
<keyword evidence="8" id="KW-0862">Zinc</keyword>
<organism evidence="16 17">
    <name type="scientific">Paenibacillus cisolokensis</name>
    <dbReference type="NCBI Taxonomy" id="1658519"/>
    <lineage>
        <taxon>Bacteria</taxon>
        <taxon>Bacillati</taxon>
        <taxon>Bacillota</taxon>
        <taxon>Bacilli</taxon>
        <taxon>Bacillales</taxon>
        <taxon>Paenibacillaceae</taxon>
        <taxon>Paenibacillus</taxon>
    </lineage>
</organism>
<evidence type="ECO:0000256" key="13">
    <source>
        <dbReference type="ARBA" id="ARBA00023160"/>
    </source>
</evidence>
<evidence type="ECO:0000256" key="3">
    <source>
        <dbReference type="ARBA" id="ARBA00022516"/>
    </source>
</evidence>
<evidence type="ECO:0000256" key="4">
    <source>
        <dbReference type="ARBA" id="ARBA00022692"/>
    </source>
</evidence>
<keyword evidence="10" id="KW-0560">Oxidoreductase</keyword>
<evidence type="ECO:0000313" key="16">
    <source>
        <dbReference type="EMBL" id="GIQ65058.1"/>
    </source>
</evidence>
<evidence type="ECO:0000256" key="2">
    <source>
        <dbReference type="ARBA" id="ARBA00004477"/>
    </source>
</evidence>
<evidence type="ECO:0000256" key="9">
    <source>
        <dbReference type="ARBA" id="ARBA00022989"/>
    </source>
</evidence>
<dbReference type="Pfam" id="PF04116">
    <property type="entry name" value="FA_hydroxylase"/>
    <property type="match status" value="1"/>
</dbReference>
<keyword evidence="3" id="KW-0444">Lipid biosynthesis</keyword>
<evidence type="ECO:0000313" key="17">
    <source>
        <dbReference type="Proteomes" id="UP000680304"/>
    </source>
</evidence>
<evidence type="ECO:0000256" key="10">
    <source>
        <dbReference type="ARBA" id="ARBA00023002"/>
    </source>
</evidence>
<protein>
    <recommendedName>
        <fullName evidence="15">Fatty acid hydroxylase domain-containing protein</fullName>
    </recommendedName>
</protein>
<comment type="cofactor">
    <cofactor evidence="1">
        <name>Zn(2+)</name>
        <dbReference type="ChEBI" id="CHEBI:29105"/>
    </cofactor>
</comment>